<accession>A0A8S1XC34</accession>
<comment type="caution">
    <text evidence="3">The sequence shown here is derived from an EMBL/GenBank/DDBJ whole genome shotgun (WGS) entry which is preliminary data.</text>
</comment>
<keyword evidence="2" id="KW-0472">Membrane</keyword>
<evidence type="ECO:0000313" key="3">
    <source>
        <dbReference type="EMBL" id="CAD8198614.1"/>
    </source>
</evidence>
<evidence type="ECO:0008006" key="5">
    <source>
        <dbReference type="Google" id="ProtNLM"/>
    </source>
</evidence>
<dbReference type="Proteomes" id="UP000689195">
    <property type="component" value="Unassembled WGS sequence"/>
</dbReference>
<dbReference type="EMBL" id="CAJJDO010000119">
    <property type="protein sequence ID" value="CAD8198614.1"/>
    <property type="molecule type" value="Genomic_DNA"/>
</dbReference>
<feature type="region of interest" description="Disordered" evidence="1">
    <location>
        <begin position="1"/>
        <end position="22"/>
    </location>
</feature>
<dbReference type="AlphaFoldDB" id="A0A8S1XC34"/>
<feature type="transmembrane region" description="Helical" evidence="2">
    <location>
        <begin position="252"/>
        <end position="278"/>
    </location>
</feature>
<proteinExistence type="predicted"/>
<feature type="transmembrane region" description="Helical" evidence="2">
    <location>
        <begin position="208"/>
        <end position="232"/>
    </location>
</feature>
<protein>
    <recommendedName>
        <fullName evidence="5">Transmembrane protein</fullName>
    </recommendedName>
</protein>
<dbReference type="OrthoDB" id="303487at2759"/>
<sequence length="318" mass="37766">MNKPIYREYQNHQGDNEDPNNTKMIQITDDSSLNRINDSLKDSMNEYNKYGAQNIFSPSNSIHYKKELKDDSSQDPKNIQLVIQNISESDKLIEINTTDHGDKEEISKIQKGMLGSQTIQYQKKRIQFRNPHYEQKEKQRKEYNWNSEVMQKWKISINIVLFVLSLKRTIKQKKQEGIKTTYSEHIEKYKIKKSNFRFRDFGLTILKFMFGILLALLTSLLLFPFILISDLFMRIYTYNNLYVSYALSHNNWFYKFILLIQIYMYVIATTFAIVINLYQSIITTVELMYNIVGTLQNNISNLSRLLYQTIQNPFSKQK</sequence>
<keyword evidence="4" id="KW-1185">Reference proteome</keyword>
<keyword evidence="2" id="KW-0812">Transmembrane</keyword>
<organism evidence="3 4">
    <name type="scientific">Paramecium pentaurelia</name>
    <dbReference type="NCBI Taxonomy" id="43138"/>
    <lineage>
        <taxon>Eukaryota</taxon>
        <taxon>Sar</taxon>
        <taxon>Alveolata</taxon>
        <taxon>Ciliophora</taxon>
        <taxon>Intramacronucleata</taxon>
        <taxon>Oligohymenophorea</taxon>
        <taxon>Peniculida</taxon>
        <taxon>Parameciidae</taxon>
        <taxon>Paramecium</taxon>
    </lineage>
</organism>
<feature type="compositionally biased region" description="Basic and acidic residues" evidence="1">
    <location>
        <begin position="1"/>
        <end position="10"/>
    </location>
</feature>
<evidence type="ECO:0000256" key="2">
    <source>
        <dbReference type="SAM" id="Phobius"/>
    </source>
</evidence>
<name>A0A8S1XC34_9CILI</name>
<keyword evidence="2" id="KW-1133">Transmembrane helix</keyword>
<gene>
    <name evidence="3" type="ORF">PPENT_87.1.T1190088</name>
</gene>
<reference evidence="3" key="1">
    <citation type="submission" date="2021-01" db="EMBL/GenBank/DDBJ databases">
        <authorList>
            <consortium name="Genoscope - CEA"/>
            <person name="William W."/>
        </authorList>
    </citation>
    <scope>NUCLEOTIDE SEQUENCE</scope>
</reference>
<evidence type="ECO:0000256" key="1">
    <source>
        <dbReference type="SAM" id="MobiDB-lite"/>
    </source>
</evidence>
<evidence type="ECO:0000313" key="4">
    <source>
        <dbReference type="Proteomes" id="UP000689195"/>
    </source>
</evidence>